<dbReference type="PANTHER" id="PTHR19282:SF431">
    <property type="entry name" value="TETRASPANIN 26A, ISOFORM B-RELATED"/>
    <property type="match status" value="1"/>
</dbReference>
<sequence length="378" mass="41919">MGDYNYGNPPPYSTNPPPSSAQAYYSPPGPGGGYATDYPNAYSAPPPQAAATAPPITPQSSVQRNAAVPQAQPNRSRVQKKKKQQQQQQQLLQQQQARPKMTRQSSAPSQISLCTKYSLFFANFIFWLAGVGLIAIGVWAWLDRGFFGNLDQFVTSWYLDPILWFSLVGVIIFFMATFGCIGALRENICLLKTYSTVLGLMLLLEIGGGVAIYFYRNQIEQFVTNRIDDVAIENYRDNADFQDIIDGFQTGLKCCGVNGYDDWNMNVYFNCTTVVGRYNPEACGVPFSCCVPDPADTTDVVNTQCGYGVREEDQRNSLSERIYEQGCISALKTWLSTNLVVVAVGAGAILLVQIFGFCFATSLASDIRRQMSTWRQRP</sequence>
<dbReference type="InParanoid" id="A0A7M7GI60"/>
<evidence type="ECO:0000256" key="6">
    <source>
        <dbReference type="ARBA" id="ARBA00022753"/>
    </source>
</evidence>
<feature type="transmembrane region" description="Helical" evidence="15">
    <location>
        <begin position="339"/>
        <end position="365"/>
    </location>
</feature>
<keyword evidence="10" id="KW-0325">Glycoprotein</keyword>
<evidence type="ECO:0000256" key="1">
    <source>
        <dbReference type="ARBA" id="ARBA00004414"/>
    </source>
</evidence>
<evidence type="ECO:0000313" key="17">
    <source>
        <dbReference type="Proteomes" id="UP000007110"/>
    </source>
</evidence>
<evidence type="ECO:0000256" key="14">
    <source>
        <dbReference type="SAM" id="MobiDB-lite"/>
    </source>
</evidence>
<dbReference type="GO" id="GO:0005886">
    <property type="term" value="C:plasma membrane"/>
    <property type="evidence" value="ECO:0000318"/>
    <property type="project" value="GO_Central"/>
</dbReference>
<evidence type="ECO:0000256" key="2">
    <source>
        <dbReference type="ARBA" id="ARBA00004651"/>
    </source>
</evidence>
<evidence type="ECO:0000256" key="10">
    <source>
        <dbReference type="ARBA" id="ARBA00023180"/>
    </source>
</evidence>
<dbReference type="Proteomes" id="UP000007110">
    <property type="component" value="Unassembled WGS sequence"/>
</dbReference>
<dbReference type="OMA" id="IYFYRAE"/>
<reference evidence="17" key="1">
    <citation type="submission" date="2015-02" db="EMBL/GenBank/DDBJ databases">
        <title>Genome sequencing for Strongylocentrotus purpuratus.</title>
        <authorList>
            <person name="Murali S."/>
            <person name="Liu Y."/>
            <person name="Vee V."/>
            <person name="English A."/>
            <person name="Wang M."/>
            <person name="Skinner E."/>
            <person name="Han Y."/>
            <person name="Muzny D.M."/>
            <person name="Worley K.C."/>
            <person name="Gibbs R.A."/>
        </authorList>
    </citation>
    <scope>NUCLEOTIDE SEQUENCE</scope>
</reference>
<evidence type="ECO:0000256" key="12">
    <source>
        <dbReference type="ARBA" id="ARBA00065909"/>
    </source>
</evidence>
<dbReference type="GO" id="GO:0019899">
    <property type="term" value="F:enzyme binding"/>
    <property type="evidence" value="ECO:0007669"/>
    <property type="project" value="UniProtKB-ARBA"/>
</dbReference>
<organism evidence="16 17">
    <name type="scientific">Strongylocentrotus purpuratus</name>
    <name type="common">Purple sea urchin</name>
    <dbReference type="NCBI Taxonomy" id="7668"/>
    <lineage>
        <taxon>Eukaryota</taxon>
        <taxon>Metazoa</taxon>
        <taxon>Echinodermata</taxon>
        <taxon>Eleutherozoa</taxon>
        <taxon>Echinozoa</taxon>
        <taxon>Echinoidea</taxon>
        <taxon>Euechinoidea</taxon>
        <taxon>Echinacea</taxon>
        <taxon>Camarodonta</taxon>
        <taxon>Echinidea</taxon>
        <taxon>Strongylocentrotidae</taxon>
        <taxon>Strongylocentrotus</taxon>
    </lineage>
</organism>
<feature type="transmembrane region" description="Helical" evidence="15">
    <location>
        <begin position="162"/>
        <end position="184"/>
    </location>
</feature>
<dbReference type="PROSITE" id="PS00421">
    <property type="entry name" value="TM4_1"/>
    <property type="match status" value="1"/>
</dbReference>
<dbReference type="KEGG" id="spu:583480"/>
<feature type="compositionally biased region" description="Low complexity" evidence="14">
    <location>
        <begin position="38"/>
        <end position="60"/>
    </location>
</feature>
<dbReference type="GO" id="GO:0031902">
    <property type="term" value="C:late endosome membrane"/>
    <property type="evidence" value="ECO:0007669"/>
    <property type="project" value="UniProtKB-SubCell"/>
</dbReference>
<reference evidence="16" key="2">
    <citation type="submission" date="2021-01" db="UniProtKB">
        <authorList>
            <consortium name="EnsemblMetazoa"/>
        </authorList>
    </citation>
    <scope>IDENTIFICATION</scope>
</reference>
<dbReference type="FunCoup" id="A0A7M7GI60">
    <property type="interactions" value="288"/>
</dbReference>
<evidence type="ECO:0000256" key="5">
    <source>
        <dbReference type="ARBA" id="ARBA00022692"/>
    </source>
</evidence>
<evidence type="ECO:0000256" key="4">
    <source>
        <dbReference type="ARBA" id="ARBA00022475"/>
    </source>
</evidence>
<dbReference type="EnsemblMetazoa" id="XM_003725636">
    <property type="protein sequence ID" value="XP_003725684"/>
    <property type="gene ID" value="LOC583480"/>
</dbReference>
<evidence type="ECO:0000256" key="3">
    <source>
        <dbReference type="ARBA" id="ARBA00006840"/>
    </source>
</evidence>
<dbReference type="GO" id="GO:0051604">
    <property type="term" value="P:protein maturation"/>
    <property type="evidence" value="ECO:0007669"/>
    <property type="project" value="UniProtKB-ARBA"/>
</dbReference>
<evidence type="ECO:0000256" key="13">
    <source>
        <dbReference type="ARBA" id="ARBA00073329"/>
    </source>
</evidence>
<evidence type="ECO:0000256" key="15">
    <source>
        <dbReference type="SAM" id="Phobius"/>
    </source>
</evidence>
<keyword evidence="9" id="KW-1015">Disulfide bond</keyword>
<dbReference type="GeneID" id="583480"/>
<dbReference type="InterPro" id="IPR008952">
    <property type="entry name" value="Tetraspanin_EC2_sf"/>
</dbReference>
<keyword evidence="7 15" id="KW-1133">Transmembrane helix</keyword>
<feature type="transmembrane region" description="Helical" evidence="15">
    <location>
        <begin position="119"/>
        <end position="142"/>
    </location>
</feature>
<dbReference type="Pfam" id="PF00335">
    <property type="entry name" value="Tetraspanin"/>
    <property type="match status" value="1"/>
</dbReference>
<evidence type="ECO:0000256" key="8">
    <source>
        <dbReference type="ARBA" id="ARBA00023136"/>
    </source>
</evidence>
<protein>
    <recommendedName>
        <fullName evidence="13">Tetraspanin-15</fullName>
    </recommendedName>
</protein>
<dbReference type="SUPFAM" id="SSF48652">
    <property type="entry name" value="Tetraspanin"/>
    <property type="match status" value="1"/>
</dbReference>
<feature type="compositionally biased region" description="Low complexity" evidence="14">
    <location>
        <begin position="85"/>
        <end position="96"/>
    </location>
</feature>
<feature type="region of interest" description="Disordered" evidence="14">
    <location>
        <begin position="1"/>
        <end position="104"/>
    </location>
</feature>
<keyword evidence="4" id="KW-1003">Cell membrane</keyword>
<comment type="subcellular location">
    <subcellularLocation>
        <location evidence="2">Cell membrane</location>
        <topology evidence="2">Multi-pass membrane protein</topology>
    </subcellularLocation>
    <subcellularLocation>
        <location evidence="1">Late endosome membrane</location>
    </subcellularLocation>
</comment>
<dbReference type="AlphaFoldDB" id="A0A7M7GI60"/>
<keyword evidence="6" id="KW-0967">Endosome</keyword>
<evidence type="ECO:0000256" key="11">
    <source>
        <dbReference type="ARBA" id="ARBA00056423"/>
    </source>
</evidence>
<dbReference type="PANTHER" id="PTHR19282">
    <property type="entry name" value="TETRASPANIN"/>
    <property type="match status" value="1"/>
</dbReference>
<feature type="compositionally biased region" description="Pro residues" evidence="14">
    <location>
        <begin position="8"/>
        <end position="19"/>
    </location>
</feature>
<dbReference type="RefSeq" id="XP_003725684.1">
    <property type="nucleotide sequence ID" value="XM_003725636.3"/>
</dbReference>
<dbReference type="InterPro" id="IPR018499">
    <property type="entry name" value="Tetraspanin/Peripherin"/>
</dbReference>
<name>A0A7M7GI60_STRPU</name>
<comment type="function">
    <text evidence="11">Part of TspanC8 subgroup, composed of 6 members that interact with the transmembrane metalloprotease ADAM10. This interaction is required for ADAM10 exit from the endoplasmic reticulum and for enzymatic maturation and trafficking to the cell surface as well as substrate specificity. Different TspanC8/ADAM10 complexes have distinct substrates. Promotes ADAM10-mediated cleavage of CDH2. Negatively regulates ligand-induced Notch activity probably by regulating ADAM10 activity.</text>
</comment>
<accession>A0A7M7GI60</accession>
<dbReference type="Gene3D" id="1.10.1450.10">
    <property type="entry name" value="Tetraspanin"/>
    <property type="match status" value="1"/>
</dbReference>
<feature type="transmembrane region" description="Helical" evidence="15">
    <location>
        <begin position="196"/>
        <end position="215"/>
    </location>
</feature>
<keyword evidence="17" id="KW-1185">Reference proteome</keyword>
<dbReference type="FunFam" id="1.10.1450.10:FF:000011">
    <property type="entry name" value="Tetraspanin"/>
    <property type="match status" value="1"/>
</dbReference>
<keyword evidence="5 15" id="KW-0812">Transmembrane</keyword>
<dbReference type="PRINTS" id="PR00259">
    <property type="entry name" value="TMFOUR"/>
</dbReference>
<evidence type="ECO:0000256" key="9">
    <source>
        <dbReference type="ARBA" id="ARBA00023157"/>
    </source>
</evidence>
<comment type="subunit">
    <text evidence="12">Interacts with ADAM10; the interaction influences ADAM10 substrate specificity, endocytosis and turnover.</text>
</comment>
<evidence type="ECO:0000313" key="16">
    <source>
        <dbReference type="EnsemblMetazoa" id="XP_003725684"/>
    </source>
</evidence>
<evidence type="ECO:0000256" key="7">
    <source>
        <dbReference type="ARBA" id="ARBA00022989"/>
    </source>
</evidence>
<dbReference type="OrthoDB" id="2014092at2759"/>
<keyword evidence="8 15" id="KW-0472">Membrane</keyword>
<proteinExistence type="inferred from homology"/>
<dbReference type="InterPro" id="IPR018503">
    <property type="entry name" value="Tetraspanin_CS"/>
</dbReference>
<comment type="similarity">
    <text evidence="3">Belongs to the tetraspanin (TM4SF) family.</text>
</comment>